<gene>
    <name evidence="6" type="ordered locus">Meso_1830</name>
</gene>
<dbReference type="Gene3D" id="3.40.50.360">
    <property type="match status" value="1"/>
</dbReference>
<dbReference type="HOGENOM" id="CLU_055322_3_0_5"/>
<evidence type="ECO:0000256" key="2">
    <source>
        <dbReference type="ARBA" id="ARBA00022630"/>
    </source>
</evidence>
<protein>
    <submittedName>
        <fullName evidence="6">NADPH-dependent FMN reductase</fullName>
    </submittedName>
</protein>
<dbReference type="GO" id="GO:0046306">
    <property type="term" value="P:alkanesulfonate catabolic process"/>
    <property type="evidence" value="ECO:0007669"/>
    <property type="project" value="InterPro"/>
</dbReference>
<evidence type="ECO:0000256" key="3">
    <source>
        <dbReference type="ARBA" id="ARBA00022643"/>
    </source>
</evidence>
<dbReference type="InterPro" id="IPR051814">
    <property type="entry name" value="NAD(P)H-dep_FMN_reductase"/>
</dbReference>
<evidence type="ECO:0000256" key="1">
    <source>
        <dbReference type="ARBA" id="ARBA00005990"/>
    </source>
</evidence>
<evidence type="ECO:0000313" key="6">
    <source>
        <dbReference type="EMBL" id="ABG63223.1"/>
    </source>
</evidence>
<dbReference type="InterPro" id="IPR005025">
    <property type="entry name" value="FMN_Rdtase-like_dom"/>
</dbReference>
<dbReference type="SMR" id="Q11HA2"/>
<feature type="domain" description="NADPH-dependent FMN reductase-like" evidence="5">
    <location>
        <begin position="4"/>
        <end position="145"/>
    </location>
</feature>
<dbReference type="Pfam" id="PF03358">
    <property type="entry name" value="FMN_red"/>
    <property type="match status" value="1"/>
</dbReference>
<comment type="similarity">
    <text evidence="1">Belongs to the SsuE family.</text>
</comment>
<dbReference type="KEGG" id="mes:Meso_1830"/>
<proteinExistence type="inferred from homology"/>
<dbReference type="OrthoDB" id="1643408at2"/>
<keyword evidence="4" id="KW-0560">Oxidoreductase</keyword>
<accession>Q11HA2</accession>
<dbReference type="STRING" id="266779.Meso_1830"/>
<organism evidence="6">
    <name type="scientific">Chelativorans sp. (strain BNC1)</name>
    <dbReference type="NCBI Taxonomy" id="266779"/>
    <lineage>
        <taxon>Bacteria</taxon>
        <taxon>Pseudomonadati</taxon>
        <taxon>Pseudomonadota</taxon>
        <taxon>Alphaproteobacteria</taxon>
        <taxon>Hyphomicrobiales</taxon>
        <taxon>Phyllobacteriaceae</taxon>
        <taxon>Chelativorans</taxon>
    </lineage>
</organism>
<dbReference type="GO" id="GO:0008752">
    <property type="term" value="F:FMN reductase [NAD(P)H] activity"/>
    <property type="evidence" value="ECO:0007669"/>
    <property type="project" value="InterPro"/>
</dbReference>
<sequence>MTYSIVAISGSPSRNSTTAKLAEYALAHVLARSDSQGRHIHVIDLDPKALLRGDLSNAKLKEAVDATCNADGLIVATPIYKASYTGLLKAFLDILPQFALAGKAALPLATGGSPAHVLALDYGLRPVLHSMGVRHVVQSFFLVQSQFSVVDGKLAVEDDVASQLNNAIDHFRLSLSSEPSTRHLGHPRPSLDATRAA</sequence>
<dbReference type="InterPro" id="IPR020048">
    <property type="entry name" value="NADPH-dep_FMN_reduc_SsuE"/>
</dbReference>
<dbReference type="eggNOG" id="COG0431">
    <property type="taxonomic scope" value="Bacteria"/>
</dbReference>
<dbReference type="AlphaFoldDB" id="Q11HA2"/>
<keyword evidence="2" id="KW-0285">Flavoprotein</keyword>
<dbReference type="PANTHER" id="PTHR43408:SF1">
    <property type="entry name" value="FMN REDUCTASE (NADPH)"/>
    <property type="match status" value="1"/>
</dbReference>
<dbReference type="EMBL" id="CP000390">
    <property type="protein sequence ID" value="ABG63223.1"/>
    <property type="molecule type" value="Genomic_DNA"/>
</dbReference>
<reference evidence="6" key="1">
    <citation type="submission" date="2006-06" db="EMBL/GenBank/DDBJ databases">
        <title>Complete sequence of chromosome of Chelativorans sp. BNC1.</title>
        <authorList>
            <consortium name="US DOE Joint Genome Institute"/>
            <person name="Copeland A."/>
            <person name="Lucas S."/>
            <person name="Lapidus A."/>
            <person name="Barry K."/>
            <person name="Detter J.C."/>
            <person name="Glavina del Rio T."/>
            <person name="Hammon N."/>
            <person name="Israni S."/>
            <person name="Dalin E."/>
            <person name="Tice H."/>
            <person name="Pitluck S."/>
            <person name="Chertkov O."/>
            <person name="Brettin T."/>
            <person name="Bruce D."/>
            <person name="Han C."/>
            <person name="Tapia R."/>
            <person name="Gilna P."/>
            <person name="Schmutz J."/>
            <person name="Larimer F."/>
            <person name="Land M."/>
            <person name="Hauser L."/>
            <person name="Kyrpides N."/>
            <person name="Mikhailova N."/>
            <person name="Richardson P."/>
        </authorList>
    </citation>
    <scope>NUCLEOTIDE SEQUENCE</scope>
    <source>
        <strain evidence="6">BNC1</strain>
    </source>
</reference>
<dbReference type="SUPFAM" id="SSF52218">
    <property type="entry name" value="Flavoproteins"/>
    <property type="match status" value="1"/>
</dbReference>
<name>Q11HA2_CHESB</name>
<keyword evidence="3" id="KW-0288">FMN</keyword>
<dbReference type="NCBIfam" id="TIGR03567">
    <property type="entry name" value="FMN_reduc_SsuE"/>
    <property type="match status" value="1"/>
</dbReference>
<evidence type="ECO:0000259" key="5">
    <source>
        <dbReference type="Pfam" id="PF03358"/>
    </source>
</evidence>
<evidence type="ECO:0000256" key="4">
    <source>
        <dbReference type="ARBA" id="ARBA00023002"/>
    </source>
</evidence>
<dbReference type="InterPro" id="IPR029039">
    <property type="entry name" value="Flavoprotein-like_sf"/>
</dbReference>
<dbReference type="PANTHER" id="PTHR43408">
    <property type="entry name" value="FMN REDUCTASE (NADPH)"/>
    <property type="match status" value="1"/>
</dbReference>